<comment type="caution">
    <text evidence="2">The sequence shown here is derived from an EMBL/GenBank/DDBJ whole genome shotgun (WGS) entry which is preliminary data.</text>
</comment>
<evidence type="ECO:0000313" key="2">
    <source>
        <dbReference type="EMBL" id="KAL3624191.1"/>
    </source>
</evidence>
<organism evidence="2 3">
    <name type="scientific">Castilleja foliolosa</name>
    <dbReference type="NCBI Taxonomy" id="1961234"/>
    <lineage>
        <taxon>Eukaryota</taxon>
        <taxon>Viridiplantae</taxon>
        <taxon>Streptophyta</taxon>
        <taxon>Embryophyta</taxon>
        <taxon>Tracheophyta</taxon>
        <taxon>Spermatophyta</taxon>
        <taxon>Magnoliopsida</taxon>
        <taxon>eudicotyledons</taxon>
        <taxon>Gunneridae</taxon>
        <taxon>Pentapetalae</taxon>
        <taxon>asterids</taxon>
        <taxon>lamiids</taxon>
        <taxon>Lamiales</taxon>
        <taxon>Orobanchaceae</taxon>
        <taxon>Pedicularideae</taxon>
        <taxon>Castillejinae</taxon>
        <taxon>Castilleja</taxon>
    </lineage>
</organism>
<proteinExistence type="predicted"/>
<dbReference type="AlphaFoldDB" id="A0ABD3C4X5"/>
<dbReference type="Proteomes" id="UP001632038">
    <property type="component" value="Unassembled WGS sequence"/>
</dbReference>
<feature type="region of interest" description="Disordered" evidence="1">
    <location>
        <begin position="1"/>
        <end position="27"/>
    </location>
</feature>
<reference evidence="3" key="1">
    <citation type="journal article" date="2024" name="IScience">
        <title>Strigolactones Initiate the Formation of Haustorium-like Structures in Castilleja.</title>
        <authorList>
            <person name="Buerger M."/>
            <person name="Peterson D."/>
            <person name="Chory J."/>
        </authorList>
    </citation>
    <scope>NUCLEOTIDE SEQUENCE [LARGE SCALE GENOMIC DNA]</scope>
</reference>
<protein>
    <submittedName>
        <fullName evidence="2">Uncharacterized protein</fullName>
    </submittedName>
</protein>
<sequence length="50" mass="5648">MSSNTQRPTELQNVGSQGDGDLFTDRTTPDLWRFPVVYELGFDVSILQDT</sequence>
<gene>
    <name evidence="2" type="ORF">CASFOL_033007</name>
</gene>
<feature type="compositionally biased region" description="Polar residues" evidence="1">
    <location>
        <begin position="1"/>
        <end position="16"/>
    </location>
</feature>
<evidence type="ECO:0000256" key="1">
    <source>
        <dbReference type="SAM" id="MobiDB-lite"/>
    </source>
</evidence>
<dbReference type="EMBL" id="JAVIJP010000054">
    <property type="protein sequence ID" value="KAL3624191.1"/>
    <property type="molecule type" value="Genomic_DNA"/>
</dbReference>
<accession>A0ABD3C4X5</accession>
<name>A0ABD3C4X5_9LAMI</name>
<keyword evidence="3" id="KW-1185">Reference proteome</keyword>
<evidence type="ECO:0000313" key="3">
    <source>
        <dbReference type="Proteomes" id="UP001632038"/>
    </source>
</evidence>